<accession>A0AA39U3P4</accession>
<keyword evidence="3" id="KW-0274">FAD</keyword>
<dbReference type="EMBL" id="JAUEPS010000001">
    <property type="protein sequence ID" value="KAK0470069.1"/>
    <property type="molecule type" value="Genomic_DNA"/>
</dbReference>
<dbReference type="Proteomes" id="UP001175211">
    <property type="component" value="Unassembled WGS sequence"/>
</dbReference>
<evidence type="ECO:0000313" key="7">
    <source>
        <dbReference type="EMBL" id="KAK0470069.1"/>
    </source>
</evidence>
<keyword evidence="5" id="KW-0503">Monooxygenase</keyword>
<comment type="caution">
    <text evidence="7">The sequence shown here is derived from an EMBL/GenBank/DDBJ whole genome shotgun (WGS) entry which is preliminary data.</text>
</comment>
<dbReference type="InterPro" id="IPR050493">
    <property type="entry name" value="FAD-dep_Monooxygenase_BioMet"/>
</dbReference>
<evidence type="ECO:0000256" key="4">
    <source>
        <dbReference type="ARBA" id="ARBA00023002"/>
    </source>
</evidence>
<gene>
    <name evidence="7" type="ORF">EV420DRAFT_1616448</name>
</gene>
<organism evidence="7 8">
    <name type="scientific">Armillaria tabescens</name>
    <name type="common">Ringless honey mushroom</name>
    <name type="synonym">Agaricus tabescens</name>
    <dbReference type="NCBI Taxonomy" id="1929756"/>
    <lineage>
        <taxon>Eukaryota</taxon>
        <taxon>Fungi</taxon>
        <taxon>Dikarya</taxon>
        <taxon>Basidiomycota</taxon>
        <taxon>Agaricomycotina</taxon>
        <taxon>Agaricomycetes</taxon>
        <taxon>Agaricomycetidae</taxon>
        <taxon>Agaricales</taxon>
        <taxon>Marasmiineae</taxon>
        <taxon>Physalacriaceae</taxon>
        <taxon>Desarmillaria</taxon>
    </lineage>
</organism>
<dbReference type="PRINTS" id="PR00420">
    <property type="entry name" value="RNGMNOXGNASE"/>
</dbReference>
<dbReference type="AlphaFoldDB" id="A0AA39U3P4"/>
<dbReference type="SUPFAM" id="SSF54373">
    <property type="entry name" value="FAD-linked reductases, C-terminal domain"/>
    <property type="match status" value="1"/>
</dbReference>
<evidence type="ECO:0000256" key="3">
    <source>
        <dbReference type="ARBA" id="ARBA00022827"/>
    </source>
</evidence>
<keyword evidence="2" id="KW-0285">Flavoprotein</keyword>
<dbReference type="Gene3D" id="3.50.50.60">
    <property type="entry name" value="FAD/NAD(P)-binding domain"/>
    <property type="match status" value="1"/>
</dbReference>
<dbReference type="InterPro" id="IPR002938">
    <property type="entry name" value="FAD-bd"/>
</dbReference>
<keyword evidence="8" id="KW-1185">Reference proteome</keyword>
<dbReference type="GeneID" id="85358665"/>
<dbReference type="PANTHER" id="PTHR13789:SF147">
    <property type="entry name" value="PUTATIVE (AFU_ORTHOLOGUE AFUA_2G01950)-RELATED"/>
    <property type="match status" value="1"/>
</dbReference>
<reference evidence="7" key="1">
    <citation type="submission" date="2023-06" db="EMBL/GenBank/DDBJ databases">
        <authorList>
            <consortium name="Lawrence Berkeley National Laboratory"/>
            <person name="Ahrendt S."/>
            <person name="Sahu N."/>
            <person name="Indic B."/>
            <person name="Wong-Bajracharya J."/>
            <person name="Merenyi Z."/>
            <person name="Ke H.-M."/>
            <person name="Monk M."/>
            <person name="Kocsube S."/>
            <person name="Drula E."/>
            <person name="Lipzen A."/>
            <person name="Balint B."/>
            <person name="Henrissat B."/>
            <person name="Andreopoulos B."/>
            <person name="Martin F.M."/>
            <person name="Harder C.B."/>
            <person name="Rigling D."/>
            <person name="Ford K.L."/>
            <person name="Foster G.D."/>
            <person name="Pangilinan J."/>
            <person name="Papanicolaou A."/>
            <person name="Barry K."/>
            <person name="LaButti K."/>
            <person name="Viragh M."/>
            <person name="Koriabine M."/>
            <person name="Yan M."/>
            <person name="Riley R."/>
            <person name="Champramary S."/>
            <person name="Plett K.L."/>
            <person name="Tsai I.J."/>
            <person name="Slot J."/>
            <person name="Sipos G."/>
            <person name="Plett J."/>
            <person name="Nagy L.G."/>
            <person name="Grigoriev I.V."/>
        </authorList>
    </citation>
    <scope>NUCLEOTIDE SEQUENCE</scope>
    <source>
        <strain evidence="7">CCBAS 213</strain>
    </source>
</reference>
<dbReference type="SUPFAM" id="SSF51905">
    <property type="entry name" value="FAD/NAD(P)-binding domain"/>
    <property type="match status" value="1"/>
</dbReference>
<dbReference type="GO" id="GO:0004497">
    <property type="term" value="F:monooxygenase activity"/>
    <property type="evidence" value="ECO:0007669"/>
    <property type="project" value="UniProtKB-KW"/>
</dbReference>
<dbReference type="RefSeq" id="XP_060339862.1">
    <property type="nucleotide sequence ID" value="XM_060475117.1"/>
</dbReference>
<dbReference type="PANTHER" id="PTHR13789">
    <property type="entry name" value="MONOOXYGENASE"/>
    <property type="match status" value="1"/>
</dbReference>
<name>A0AA39U3P4_ARMTA</name>
<sequence>MQPTSDSSVAESTLYNGATAPCRLNIIIFGAGISGLCAAFCLAKAGHTVTILEGRANLEKIGAGIQVGPNTSRLLIRWGLKPSLGKTGVLLTHTSLLRYDNGEQLACFPYQEFGSPCYDIHRRYLVNILHDAIVPLTTLRFDTKVASINPDTTSVTLNTGEVIEADMIIGADGVNSLTRNVVVGSPTPTIRSGDAAFRAIVDAKKMMLDLDLRPFLEKQQLNVWLGPDRHGMNDHNVVLLHPDETEDTTIPWTRQGDIEKMRKEFSGWDLRVSKIIDLIPSGIVGPLKVLESPLKSWVHKDGRIALTRDACHPMLISDALPSPPSHCQAASMAIEDAAVLGNLFVRLTNKDQIPTVLEAYESLRAPRAMATADGCWKDKSTFHLPDGPAQRARDEALKATMAGKRSNAGQDNNAQYEYDVDVIVDDWRMHTMSAALSTLRVDDHFH</sequence>
<dbReference type="InterPro" id="IPR036188">
    <property type="entry name" value="FAD/NAD-bd_sf"/>
</dbReference>
<evidence type="ECO:0000256" key="5">
    <source>
        <dbReference type="ARBA" id="ARBA00023033"/>
    </source>
</evidence>
<evidence type="ECO:0000256" key="1">
    <source>
        <dbReference type="ARBA" id="ARBA00007992"/>
    </source>
</evidence>
<proteinExistence type="inferred from homology"/>
<evidence type="ECO:0000313" key="8">
    <source>
        <dbReference type="Proteomes" id="UP001175211"/>
    </source>
</evidence>
<dbReference type="GO" id="GO:0071949">
    <property type="term" value="F:FAD binding"/>
    <property type="evidence" value="ECO:0007669"/>
    <property type="project" value="InterPro"/>
</dbReference>
<evidence type="ECO:0000259" key="6">
    <source>
        <dbReference type="Pfam" id="PF01494"/>
    </source>
</evidence>
<feature type="domain" description="FAD-binding" evidence="6">
    <location>
        <begin position="25"/>
        <end position="373"/>
    </location>
</feature>
<evidence type="ECO:0000256" key="2">
    <source>
        <dbReference type="ARBA" id="ARBA00022630"/>
    </source>
</evidence>
<dbReference type="Pfam" id="PF01494">
    <property type="entry name" value="FAD_binding_3"/>
    <property type="match status" value="1"/>
</dbReference>
<keyword evidence="4" id="KW-0560">Oxidoreductase</keyword>
<protein>
    <recommendedName>
        <fullName evidence="6">FAD-binding domain-containing protein</fullName>
    </recommendedName>
</protein>
<comment type="similarity">
    <text evidence="1">Belongs to the paxM FAD-dependent monooxygenase family.</text>
</comment>